<dbReference type="SUPFAM" id="SSF52540">
    <property type="entry name" value="P-loop containing nucleoside triphosphate hydrolases"/>
    <property type="match status" value="1"/>
</dbReference>
<dbReference type="EMBL" id="SDRB02010299">
    <property type="protein sequence ID" value="THG07027.1"/>
    <property type="molecule type" value="Genomic_DNA"/>
</dbReference>
<evidence type="ECO:0000313" key="8">
    <source>
        <dbReference type="EMBL" id="THG07027.1"/>
    </source>
</evidence>
<dbReference type="Pfam" id="PF00931">
    <property type="entry name" value="NB-ARC"/>
    <property type="match status" value="1"/>
</dbReference>
<comment type="similarity">
    <text evidence="1">Belongs to the disease resistance NB-LRR family.</text>
</comment>
<keyword evidence="4" id="KW-0611">Plant defense</keyword>
<dbReference type="InterPro" id="IPR002182">
    <property type="entry name" value="NB-ARC"/>
</dbReference>
<evidence type="ECO:0000313" key="9">
    <source>
        <dbReference type="Proteomes" id="UP000306102"/>
    </source>
</evidence>
<dbReference type="InterPro" id="IPR036388">
    <property type="entry name" value="WH-like_DNA-bd_sf"/>
</dbReference>
<sequence>MVLIEYLSSYMAMAALDALISIGGIVVEFVVEPVGRQFSYVLHRMEYIEDLRDQVEKLEAQRKDVDDFIDAAKRNREEILENVNNWIEKVDGFIVEAKKFLEDGTNVNQKCFIGWFPDLVTRRQLGKEAKDKVEVAKELEKDGYFNSISKRARPMGIESIPSERLVTYETTNLAMMSVMKALTDDKINFIGIHGLGGIGKTTLVKEIGKKAKSYKLFDEVMMALVSQNRDIKKIQDQIAVMLGFTKFTDQSTEIGRGSMLCARLKDVKKIRIILDDVWDRLELTTLCIPLGQDPEGCKIIITTWREQVCKTMAKEWETTKIVWLDVLSEQDSWDLFRKNVGDTVDSSTLNDVAKEICKECGGLPIAVVTVGKAVEGKCNLEEWKNAAQELKKSLPTNIEGVDQQVYKTLRLSYDYLQDEEAKDCFLLCSLFPEDHDNLIEDLVQYGMGLRLFKNVDTVPEPRSRAQSVISNLIASCLLLASDVQDCIKMHDVLRDVAIFTGSKKHFVRAGCNLKDWPNVDSLDKYTGISLMRNQISNLPEVLECSKLQILPFQDNLNAWSCSHEFFSRMKALSVLDWSRHFYPHLDNPIRCPDTFNNQTCLRTLVLEGIKFGDTKCLGQLKILEVLNLRRALFSEVPNAIKELTNLRLLDMTGSFHEFLIPAAMVSPLCHLEELYLFGSVTWRIGDAAVEVATALRSWPCLKVLTISIADIAHIPKDFVFPELESFIIFIRKSSWGYENYSPNYLGLGNSVGPMVNWSKWLKMVLKRAMHLSVEHLQDTKNIFPNFQADVEGLNVFEHLRIKDCCQIEYLINTEEWGHFTTGTTT</sequence>
<evidence type="ECO:0000256" key="1">
    <source>
        <dbReference type="ARBA" id="ARBA00008894"/>
    </source>
</evidence>
<evidence type="ECO:0000259" key="7">
    <source>
        <dbReference type="Pfam" id="PF00931"/>
    </source>
</evidence>
<dbReference type="Proteomes" id="UP000306102">
    <property type="component" value="Unassembled WGS sequence"/>
</dbReference>
<dbReference type="InterPro" id="IPR032675">
    <property type="entry name" value="LRR_dom_sf"/>
</dbReference>
<protein>
    <recommendedName>
        <fullName evidence="7">NB-ARC domain-containing protein</fullName>
    </recommendedName>
</protein>
<dbReference type="GO" id="GO:0043531">
    <property type="term" value="F:ADP binding"/>
    <property type="evidence" value="ECO:0007669"/>
    <property type="project" value="InterPro"/>
</dbReference>
<evidence type="ECO:0000256" key="5">
    <source>
        <dbReference type="ARBA" id="ARBA00022840"/>
    </source>
</evidence>
<evidence type="ECO:0000256" key="6">
    <source>
        <dbReference type="SAM" id="Coils"/>
    </source>
</evidence>
<dbReference type="InterPro" id="IPR042197">
    <property type="entry name" value="Apaf_helical"/>
</dbReference>
<name>A0A4V3WM21_CAMSN</name>
<keyword evidence="9" id="KW-1185">Reference proteome</keyword>
<keyword evidence="3" id="KW-0677">Repeat</keyword>
<keyword evidence="5" id="KW-0067">ATP-binding</keyword>
<dbReference type="Gene3D" id="3.80.10.10">
    <property type="entry name" value="Ribonuclease Inhibitor"/>
    <property type="match status" value="1"/>
</dbReference>
<dbReference type="PRINTS" id="PR00364">
    <property type="entry name" value="DISEASERSIST"/>
</dbReference>
<dbReference type="SUPFAM" id="SSF52058">
    <property type="entry name" value="L domain-like"/>
    <property type="match status" value="1"/>
</dbReference>
<dbReference type="InterPro" id="IPR027417">
    <property type="entry name" value="P-loop_NTPase"/>
</dbReference>
<dbReference type="PANTHER" id="PTHR33463:SF198">
    <property type="entry name" value="RPP4C3"/>
    <property type="match status" value="1"/>
</dbReference>
<keyword evidence="5" id="KW-0547">Nucleotide-binding</keyword>
<dbReference type="GO" id="GO:0005524">
    <property type="term" value="F:ATP binding"/>
    <property type="evidence" value="ECO:0007669"/>
    <property type="project" value="UniProtKB-KW"/>
</dbReference>
<dbReference type="PANTHER" id="PTHR33463">
    <property type="entry name" value="NB-ARC DOMAIN-CONTAINING PROTEIN-RELATED"/>
    <property type="match status" value="1"/>
</dbReference>
<keyword evidence="2" id="KW-0433">Leucine-rich repeat</keyword>
<dbReference type="STRING" id="542762.A0A4V3WM21"/>
<evidence type="ECO:0000256" key="4">
    <source>
        <dbReference type="ARBA" id="ARBA00022821"/>
    </source>
</evidence>
<dbReference type="AlphaFoldDB" id="A0A4V3WM21"/>
<gene>
    <name evidence="8" type="ORF">TEA_008477</name>
</gene>
<comment type="caution">
    <text evidence="8">The sequence shown here is derived from an EMBL/GenBank/DDBJ whole genome shotgun (WGS) entry which is preliminary data.</text>
</comment>
<evidence type="ECO:0000256" key="3">
    <source>
        <dbReference type="ARBA" id="ARBA00022737"/>
    </source>
</evidence>
<dbReference type="InterPro" id="IPR050905">
    <property type="entry name" value="Plant_NBS-LRR"/>
</dbReference>
<feature type="coiled-coil region" evidence="6">
    <location>
        <begin position="48"/>
        <end position="89"/>
    </location>
</feature>
<dbReference type="Gene3D" id="3.40.50.300">
    <property type="entry name" value="P-loop containing nucleotide triphosphate hydrolases"/>
    <property type="match status" value="1"/>
</dbReference>
<dbReference type="Gene3D" id="1.10.10.10">
    <property type="entry name" value="Winged helix-like DNA-binding domain superfamily/Winged helix DNA-binding domain"/>
    <property type="match status" value="1"/>
</dbReference>
<dbReference type="FunFam" id="3.40.50.300:FF:001091">
    <property type="entry name" value="Probable disease resistance protein At1g61300"/>
    <property type="match status" value="1"/>
</dbReference>
<feature type="domain" description="NB-ARC" evidence="7">
    <location>
        <begin position="177"/>
        <end position="342"/>
    </location>
</feature>
<dbReference type="GO" id="GO:0006952">
    <property type="term" value="P:defense response"/>
    <property type="evidence" value="ECO:0007669"/>
    <property type="project" value="UniProtKB-KW"/>
</dbReference>
<reference evidence="8 9" key="1">
    <citation type="journal article" date="2018" name="Proc. Natl. Acad. Sci. U.S.A.">
        <title>Draft genome sequence of Camellia sinensis var. sinensis provides insights into the evolution of the tea genome and tea quality.</title>
        <authorList>
            <person name="Wei C."/>
            <person name="Yang H."/>
            <person name="Wang S."/>
            <person name="Zhao J."/>
            <person name="Liu C."/>
            <person name="Gao L."/>
            <person name="Xia E."/>
            <person name="Lu Y."/>
            <person name="Tai Y."/>
            <person name="She G."/>
            <person name="Sun J."/>
            <person name="Cao H."/>
            <person name="Tong W."/>
            <person name="Gao Q."/>
            <person name="Li Y."/>
            <person name="Deng W."/>
            <person name="Jiang X."/>
            <person name="Wang W."/>
            <person name="Chen Q."/>
            <person name="Zhang S."/>
            <person name="Li H."/>
            <person name="Wu J."/>
            <person name="Wang P."/>
            <person name="Li P."/>
            <person name="Shi C."/>
            <person name="Zheng F."/>
            <person name="Jian J."/>
            <person name="Huang B."/>
            <person name="Shan D."/>
            <person name="Shi M."/>
            <person name="Fang C."/>
            <person name="Yue Y."/>
            <person name="Li F."/>
            <person name="Li D."/>
            <person name="Wei S."/>
            <person name="Han B."/>
            <person name="Jiang C."/>
            <person name="Yin Y."/>
            <person name="Xia T."/>
            <person name="Zhang Z."/>
            <person name="Bennetzen J.L."/>
            <person name="Zhao S."/>
            <person name="Wan X."/>
        </authorList>
    </citation>
    <scope>NUCLEOTIDE SEQUENCE [LARGE SCALE GENOMIC DNA]</scope>
    <source>
        <strain evidence="9">cv. Shuchazao</strain>
        <tissue evidence="8">Leaf</tissue>
    </source>
</reference>
<dbReference type="Gene3D" id="1.10.8.430">
    <property type="entry name" value="Helical domain of apoptotic protease-activating factors"/>
    <property type="match status" value="1"/>
</dbReference>
<accession>A0A4V3WM21</accession>
<proteinExistence type="inferred from homology"/>
<keyword evidence="6" id="KW-0175">Coiled coil</keyword>
<organism evidence="8 9">
    <name type="scientific">Camellia sinensis var. sinensis</name>
    <name type="common">China tea</name>
    <dbReference type="NCBI Taxonomy" id="542762"/>
    <lineage>
        <taxon>Eukaryota</taxon>
        <taxon>Viridiplantae</taxon>
        <taxon>Streptophyta</taxon>
        <taxon>Embryophyta</taxon>
        <taxon>Tracheophyta</taxon>
        <taxon>Spermatophyta</taxon>
        <taxon>Magnoliopsida</taxon>
        <taxon>eudicotyledons</taxon>
        <taxon>Gunneridae</taxon>
        <taxon>Pentapetalae</taxon>
        <taxon>asterids</taxon>
        <taxon>Ericales</taxon>
        <taxon>Theaceae</taxon>
        <taxon>Camellia</taxon>
    </lineage>
</organism>
<evidence type="ECO:0000256" key="2">
    <source>
        <dbReference type="ARBA" id="ARBA00022614"/>
    </source>
</evidence>